<dbReference type="InterPro" id="IPR029063">
    <property type="entry name" value="SAM-dependent_MTases_sf"/>
</dbReference>
<protein>
    <submittedName>
        <fullName evidence="1">Uncharacterized protein</fullName>
    </submittedName>
</protein>
<dbReference type="AlphaFoldDB" id="A0A381QPQ8"/>
<accession>A0A381QPQ8</accession>
<dbReference type="GO" id="GO:0036307">
    <property type="term" value="F:23S rRNA (adenine(2030)-N(6))-methyltransferase activity"/>
    <property type="evidence" value="ECO:0007669"/>
    <property type="project" value="TreeGrafter"/>
</dbReference>
<evidence type="ECO:0000313" key="1">
    <source>
        <dbReference type="EMBL" id="SUZ81332.1"/>
    </source>
</evidence>
<organism evidence="1">
    <name type="scientific">marine metagenome</name>
    <dbReference type="NCBI Taxonomy" id="408172"/>
    <lineage>
        <taxon>unclassified sequences</taxon>
        <taxon>metagenomes</taxon>
        <taxon>ecological metagenomes</taxon>
    </lineage>
</organism>
<gene>
    <name evidence="1" type="ORF">METZ01_LOCUS34186</name>
</gene>
<proteinExistence type="predicted"/>
<dbReference type="InterPro" id="IPR007473">
    <property type="entry name" value="RlmJ"/>
</dbReference>
<dbReference type="GO" id="GO:0005829">
    <property type="term" value="C:cytosol"/>
    <property type="evidence" value="ECO:0007669"/>
    <property type="project" value="TreeGrafter"/>
</dbReference>
<dbReference type="PANTHER" id="PTHR37426:SF1">
    <property type="entry name" value="RIBOSOMAL RNA LARGE SUBUNIT METHYLTRANSFERASE J"/>
    <property type="match status" value="1"/>
</dbReference>
<dbReference type="Gene3D" id="3.40.50.150">
    <property type="entry name" value="Vaccinia Virus protein VP39"/>
    <property type="match status" value="1"/>
</dbReference>
<dbReference type="GO" id="GO:0070475">
    <property type="term" value="P:rRNA base methylation"/>
    <property type="evidence" value="ECO:0007669"/>
    <property type="project" value="InterPro"/>
</dbReference>
<dbReference type="SUPFAM" id="SSF53335">
    <property type="entry name" value="S-adenosyl-L-methionine-dependent methyltransferases"/>
    <property type="match status" value="1"/>
</dbReference>
<reference evidence="1" key="1">
    <citation type="submission" date="2018-05" db="EMBL/GenBank/DDBJ databases">
        <authorList>
            <person name="Lanie J.A."/>
            <person name="Ng W.-L."/>
            <person name="Kazmierczak K.M."/>
            <person name="Andrzejewski T.M."/>
            <person name="Davidsen T.M."/>
            <person name="Wayne K.J."/>
            <person name="Tettelin H."/>
            <person name="Glass J.I."/>
            <person name="Rusch D."/>
            <person name="Podicherti R."/>
            <person name="Tsui H.-C.T."/>
            <person name="Winkler M.E."/>
        </authorList>
    </citation>
    <scope>NUCLEOTIDE SEQUENCE</scope>
</reference>
<dbReference type="EMBL" id="UINC01001463">
    <property type="protein sequence ID" value="SUZ81332.1"/>
    <property type="molecule type" value="Genomic_DNA"/>
</dbReference>
<dbReference type="PANTHER" id="PTHR37426">
    <property type="entry name" value="RIBOSOMAL RNA LARGE SUBUNIT METHYLTRANSFERASE J"/>
    <property type="match status" value="1"/>
</dbReference>
<sequence length="279" mass="32992">MPNYKHAYHAGNHADVLKHVCLIYFIKSIKYSYNSILYIDTHAGSGYYDLNNEYIQKNKEHQTGIEKMLSFTTNDPYLRFYLKTINNINKSNKLKFYPGSPKIIQHLTDKIDELYFYELHTNEFRLLKNKFLKNSNIKIINDDGFRFPSKIKIKKQKKGIILIDPSYEEKDDHEKVINLITKNYEQLENKIIIIWYPMINRSDTNDFIDGFKKTGIQNILRIEMPIQNDNEEINMTGSGLLVFNAHNKTKQSLRGTIIELQKCLQLKENKKKVIVNYLR</sequence>
<dbReference type="Pfam" id="PF04378">
    <property type="entry name" value="RsmJ"/>
    <property type="match status" value="1"/>
</dbReference>
<name>A0A381QPQ8_9ZZZZ</name>